<keyword evidence="4" id="KW-0106">Calcium</keyword>
<dbReference type="NCBIfam" id="TIGR04183">
    <property type="entry name" value="Por_Secre_tail"/>
    <property type="match status" value="1"/>
</dbReference>
<dbReference type="NCBIfam" id="TIGR02608">
    <property type="entry name" value="delta_60_rpt"/>
    <property type="match status" value="11"/>
</dbReference>
<reference evidence="8" key="1">
    <citation type="journal article" date="2019" name="Int. J. Syst. Evol. Microbiol.">
        <title>The Global Catalogue of Microorganisms (GCM) 10K type strain sequencing project: providing services to taxonomists for standard genome sequencing and annotation.</title>
        <authorList>
            <consortium name="The Broad Institute Genomics Platform"/>
            <consortium name="The Broad Institute Genome Sequencing Center for Infectious Disease"/>
            <person name="Wu L."/>
            <person name="Ma J."/>
        </authorList>
    </citation>
    <scope>NUCLEOTIDE SEQUENCE [LARGE SCALE GENOMIC DNA]</scope>
    <source>
        <strain evidence="8">CGMCC 1.12931</strain>
    </source>
</reference>
<dbReference type="Pfam" id="PF18962">
    <property type="entry name" value="Por_Secre_tail"/>
    <property type="match status" value="1"/>
</dbReference>
<comment type="subcellular location">
    <subcellularLocation>
        <location evidence="1">Secreted</location>
    </subcellularLocation>
</comment>
<dbReference type="Proteomes" id="UP000599179">
    <property type="component" value="Unassembled WGS sequence"/>
</dbReference>
<sequence>MLTVFFAQSQDGVVDVNWGDLPFNELNFKGPNGNVSGSLDNNRVYAIAEQTDGKLIIGGGFFNYNTTVSPKIVRTFADGSIDNSFQSPLLDVYFTSVRNIILLQDGRILITGQFEYDCGLSSACLSSAMVLNSDGSINRDITEITSNLVYDSHLLPDGKILIAGSVYNQLGISNRGITRINNDGTLDTTFESYPSSNLVTFGDSDIRDIDLQSDGKIIVAGNFNFYNGTSVENVIRLLPDGTLDTSFSAPDFDDDVYCVSVLTDDSIYVGGPFDEIDSNTQRFLAKLSQNGTLDTSFQPEITSGYREIDDIQLLPNGKLIIAGNFTSVEFEPSEYIARLNADGSLDTSYFSGLAPDKRVREIFLRSNGKLIFGGDFNSYQKSGRNYIAQTNADGILDASFNPGFGANKIVERLVVQPDGKIIAVGQFQEFNNYTRFGIVRLFPDGTVDPSFDAGLTFAYRSASDVVVQDDGKLVVASSFLNSELADVNTTPAVVRLNANGTLDNSFANAFEDNTTVTSLAIQDDGKIITNRRTLNFSYRLNTDGTEDLTFVGPSFIDIKGIAIQPDGKIIFVGQFSSYLGNSSSDIVRLNPDGTYDSSFDIGSGSNNYLRTAVVKPNGKILVGGNASSFNGQNRGKIIQLNTDGSVDTTFEDTDLISEVWDIKLTPDDKILISGRIFSIDGHDTDGIARLLSDGSIDTSFSISEIDDDRIVSTMVVDEFGDLIFGGYFTNVNQLQRGYISRALNNDSDNDGVGLEFDADPNDPFICRDLDNDGCDDCSQTGPDGSGGDVNNDGDDLDGDGICDEGDDDIDGDGFTNQEEMDCGSDPYDASEDCDTLNVNRFKSEDFELFPNPAQEKITIKYTELIENIAIFDLKGHTLFKSKPYSKEVTINTQSISNGIYFVQIRTSRVAGTKKIIVKH</sequence>
<keyword evidence="3" id="KW-0732">Signal</keyword>
<dbReference type="PANTHER" id="PTHR42754:SF1">
    <property type="entry name" value="LIPOPROTEIN"/>
    <property type="match status" value="1"/>
</dbReference>
<evidence type="ECO:0000313" key="8">
    <source>
        <dbReference type="Proteomes" id="UP000599179"/>
    </source>
</evidence>
<evidence type="ECO:0000259" key="6">
    <source>
        <dbReference type="Pfam" id="PF18962"/>
    </source>
</evidence>
<proteinExistence type="predicted"/>
<keyword evidence="8" id="KW-1185">Reference proteome</keyword>
<dbReference type="Pfam" id="PF18884">
    <property type="entry name" value="TSP3_bac"/>
    <property type="match status" value="1"/>
</dbReference>
<evidence type="ECO:0000256" key="5">
    <source>
        <dbReference type="SAM" id="MobiDB-lite"/>
    </source>
</evidence>
<dbReference type="PANTHER" id="PTHR42754">
    <property type="entry name" value="ENDOGLUCANASE"/>
    <property type="match status" value="1"/>
</dbReference>
<gene>
    <name evidence="7" type="ORF">GCM10010832_21970</name>
</gene>
<organism evidence="7 8">
    <name type="scientific">Psychroflexus planctonicus</name>
    <dbReference type="NCBI Taxonomy" id="1526575"/>
    <lineage>
        <taxon>Bacteria</taxon>
        <taxon>Pseudomonadati</taxon>
        <taxon>Bacteroidota</taxon>
        <taxon>Flavobacteriia</taxon>
        <taxon>Flavobacteriales</taxon>
        <taxon>Flavobacteriaceae</taxon>
        <taxon>Psychroflexus</taxon>
    </lineage>
</organism>
<evidence type="ECO:0000256" key="1">
    <source>
        <dbReference type="ARBA" id="ARBA00004613"/>
    </source>
</evidence>
<accession>A0ABQ1SIT5</accession>
<dbReference type="InterPro" id="IPR026444">
    <property type="entry name" value="Secre_tail"/>
</dbReference>
<name>A0ABQ1SIT5_9FLAO</name>
<dbReference type="Gene3D" id="2.80.10.50">
    <property type="match status" value="6"/>
</dbReference>
<feature type="domain" description="Secretion system C-terminal sorting" evidence="6">
    <location>
        <begin position="848"/>
        <end position="917"/>
    </location>
</feature>
<evidence type="ECO:0000256" key="2">
    <source>
        <dbReference type="ARBA" id="ARBA00022525"/>
    </source>
</evidence>
<protein>
    <recommendedName>
        <fullName evidence="6">Secretion system C-terminal sorting domain-containing protein</fullName>
    </recommendedName>
</protein>
<evidence type="ECO:0000313" key="7">
    <source>
        <dbReference type="EMBL" id="GGE41534.1"/>
    </source>
</evidence>
<comment type="caution">
    <text evidence="7">The sequence shown here is derived from an EMBL/GenBank/DDBJ whole genome shotgun (WGS) entry which is preliminary data.</text>
</comment>
<dbReference type="InterPro" id="IPR013431">
    <property type="entry name" value="Delta_60_rpt"/>
</dbReference>
<dbReference type="InterPro" id="IPR059100">
    <property type="entry name" value="TSP3_bac"/>
</dbReference>
<dbReference type="SUPFAM" id="SSF63829">
    <property type="entry name" value="Calcium-dependent phosphotriesterase"/>
    <property type="match status" value="1"/>
</dbReference>
<feature type="region of interest" description="Disordered" evidence="5">
    <location>
        <begin position="777"/>
        <end position="797"/>
    </location>
</feature>
<dbReference type="SUPFAM" id="SSF101898">
    <property type="entry name" value="NHL repeat"/>
    <property type="match status" value="1"/>
</dbReference>
<dbReference type="Pfam" id="PF17164">
    <property type="entry name" value="DUF5122"/>
    <property type="match status" value="11"/>
</dbReference>
<evidence type="ECO:0000256" key="3">
    <source>
        <dbReference type="ARBA" id="ARBA00022729"/>
    </source>
</evidence>
<evidence type="ECO:0000256" key="4">
    <source>
        <dbReference type="ARBA" id="ARBA00022837"/>
    </source>
</evidence>
<keyword evidence="2" id="KW-0964">Secreted</keyword>
<dbReference type="EMBL" id="BMGM01000010">
    <property type="protein sequence ID" value="GGE41534.1"/>
    <property type="molecule type" value="Genomic_DNA"/>
</dbReference>